<comment type="caution">
    <text evidence="3">The sequence shown here is derived from an EMBL/GenBank/DDBJ whole genome shotgun (WGS) entry which is preliminary data.</text>
</comment>
<evidence type="ECO:0000313" key="3">
    <source>
        <dbReference type="EMBL" id="MPQ44613.1"/>
    </source>
</evidence>
<accession>A0A6I1MP99</accession>
<dbReference type="EMBL" id="WHJC01000258">
    <property type="protein sequence ID" value="MPQ44613.1"/>
    <property type="molecule type" value="Genomic_DNA"/>
</dbReference>
<feature type="domain" description="Recombinase" evidence="2">
    <location>
        <begin position="88"/>
        <end position="138"/>
    </location>
</feature>
<dbReference type="InterPro" id="IPR038109">
    <property type="entry name" value="DNA_bind_recomb_sf"/>
</dbReference>
<dbReference type="InterPro" id="IPR011109">
    <property type="entry name" value="DNA_bind_recombinase_dom"/>
</dbReference>
<dbReference type="GO" id="GO:0003677">
    <property type="term" value="F:DNA binding"/>
    <property type="evidence" value="ECO:0007669"/>
    <property type="project" value="InterPro"/>
</dbReference>
<keyword evidence="1" id="KW-0175">Coiled coil</keyword>
<gene>
    <name evidence="3" type="ORF">GBZ86_12750</name>
</gene>
<dbReference type="Gene3D" id="3.90.1750.20">
    <property type="entry name" value="Putative Large Serine Recombinase, Chain B, Domain 2"/>
    <property type="match status" value="1"/>
</dbReference>
<name>A0A6I1MP99_9CLOT</name>
<dbReference type="GO" id="GO:0000150">
    <property type="term" value="F:DNA strand exchange activity"/>
    <property type="evidence" value="ECO:0007669"/>
    <property type="project" value="InterPro"/>
</dbReference>
<keyword evidence="4" id="KW-1185">Reference proteome</keyword>
<reference evidence="3 4" key="1">
    <citation type="submission" date="2019-10" db="EMBL/GenBank/DDBJ databases">
        <title>The Genome Sequence of Clostridium tarantellae Isolated from Fish Brain.</title>
        <authorList>
            <person name="Bano L."/>
            <person name="Kiel M."/>
            <person name="Sales G."/>
            <person name="Doxey A.C."/>
            <person name="Mansfield M.J."/>
            <person name="Schiavone M."/>
            <person name="Rossetto O."/>
            <person name="Pirazzini M."/>
            <person name="Dobrindt U."/>
            <person name="Montecucco C."/>
        </authorList>
    </citation>
    <scope>NUCLEOTIDE SEQUENCE [LARGE SCALE GENOMIC DNA]</scope>
    <source>
        <strain evidence="3 4">DSM 3997</strain>
    </source>
</reference>
<dbReference type="OrthoDB" id="9781670at2"/>
<dbReference type="Proteomes" id="UP000430345">
    <property type="component" value="Unassembled WGS sequence"/>
</dbReference>
<dbReference type="Pfam" id="PF07508">
    <property type="entry name" value="Recombinase"/>
    <property type="match status" value="1"/>
</dbReference>
<sequence length="164" mass="19651">MVTKAQLEEKIKGLEKENEVLKKEKEEIKIKCSYDKVTELQFQVSGMIFKEKNTKEYYDKLIKELENKIEKLESEENLILGRKPFDDKETIKLMYKLYLEDNSFNEIANELNNKNICTRRGGTWTKSSVSVVLKKEENIREYLTKEENIRFFMLIEHNKKNKKQ</sequence>
<proteinExistence type="predicted"/>
<feature type="coiled-coil region" evidence="1">
    <location>
        <begin position="55"/>
        <end position="82"/>
    </location>
</feature>
<evidence type="ECO:0000259" key="2">
    <source>
        <dbReference type="Pfam" id="PF07508"/>
    </source>
</evidence>
<dbReference type="RefSeq" id="WP_152891227.1">
    <property type="nucleotide sequence ID" value="NZ_WHJC01000258.1"/>
</dbReference>
<feature type="coiled-coil region" evidence="1">
    <location>
        <begin position="4"/>
        <end position="31"/>
    </location>
</feature>
<evidence type="ECO:0000256" key="1">
    <source>
        <dbReference type="SAM" id="Coils"/>
    </source>
</evidence>
<evidence type="ECO:0000313" key="4">
    <source>
        <dbReference type="Proteomes" id="UP000430345"/>
    </source>
</evidence>
<organism evidence="3 4">
    <name type="scientific">Clostridium tarantellae</name>
    <dbReference type="NCBI Taxonomy" id="39493"/>
    <lineage>
        <taxon>Bacteria</taxon>
        <taxon>Bacillati</taxon>
        <taxon>Bacillota</taxon>
        <taxon>Clostridia</taxon>
        <taxon>Eubacteriales</taxon>
        <taxon>Clostridiaceae</taxon>
        <taxon>Clostridium</taxon>
    </lineage>
</organism>
<protein>
    <recommendedName>
        <fullName evidence="2">Recombinase domain-containing protein</fullName>
    </recommendedName>
</protein>
<dbReference type="AlphaFoldDB" id="A0A6I1MP99"/>